<name>A0A4Y2KZ94_ARAVE</name>
<feature type="region of interest" description="Disordered" evidence="1">
    <location>
        <begin position="81"/>
        <end position="108"/>
    </location>
</feature>
<dbReference type="EMBL" id="BGPR01005114">
    <property type="protein sequence ID" value="GBN06937.1"/>
    <property type="molecule type" value="Genomic_DNA"/>
</dbReference>
<proteinExistence type="predicted"/>
<evidence type="ECO:0000313" key="2">
    <source>
        <dbReference type="EMBL" id="GBN06937.1"/>
    </source>
</evidence>
<reference evidence="2 3" key="1">
    <citation type="journal article" date="2019" name="Sci. Rep.">
        <title>Orb-weaving spider Araneus ventricosus genome elucidates the spidroin gene catalogue.</title>
        <authorList>
            <person name="Kono N."/>
            <person name="Nakamura H."/>
            <person name="Ohtoshi R."/>
            <person name="Moran D.A.P."/>
            <person name="Shinohara A."/>
            <person name="Yoshida Y."/>
            <person name="Fujiwara M."/>
            <person name="Mori M."/>
            <person name="Tomita M."/>
            <person name="Arakawa K."/>
        </authorList>
    </citation>
    <scope>NUCLEOTIDE SEQUENCE [LARGE SCALE GENOMIC DNA]</scope>
</reference>
<accession>A0A4Y2KZ94</accession>
<sequence length="108" mass="12170">MNAVSIPGSEELEVLSPSCIEIVQIKFQNFSFEVHSVTITTTCVPNIMAVNAIDSSAHRRQTHTHTNIAFYEYRREGESNVEMEDISYEEAGEDIDESDELSEDLEKA</sequence>
<keyword evidence="3" id="KW-1185">Reference proteome</keyword>
<protein>
    <submittedName>
        <fullName evidence="2">Uncharacterized protein</fullName>
    </submittedName>
</protein>
<dbReference type="Proteomes" id="UP000499080">
    <property type="component" value="Unassembled WGS sequence"/>
</dbReference>
<dbReference type="AlphaFoldDB" id="A0A4Y2KZ94"/>
<comment type="caution">
    <text evidence="2">The sequence shown here is derived from an EMBL/GenBank/DDBJ whole genome shotgun (WGS) entry which is preliminary data.</text>
</comment>
<gene>
    <name evidence="2" type="ORF">AVEN_177643_1</name>
</gene>
<evidence type="ECO:0000256" key="1">
    <source>
        <dbReference type="SAM" id="MobiDB-lite"/>
    </source>
</evidence>
<organism evidence="2 3">
    <name type="scientific">Araneus ventricosus</name>
    <name type="common">Orbweaver spider</name>
    <name type="synonym">Epeira ventricosa</name>
    <dbReference type="NCBI Taxonomy" id="182803"/>
    <lineage>
        <taxon>Eukaryota</taxon>
        <taxon>Metazoa</taxon>
        <taxon>Ecdysozoa</taxon>
        <taxon>Arthropoda</taxon>
        <taxon>Chelicerata</taxon>
        <taxon>Arachnida</taxon>
        <taxon>Araneae</taxon>
        <taxon>Araneomorphae</taxon>
        <taxon>Entelegynae</taxon>
        <taxon>Araneoidea</taxon>
        <taxon>Araneidae</taxon>
        <taxon>Araneus</taxon>
    </lineage>
</organism>
<evidence type="ECO:0000313" key="3">
    <source>
        <dbReference type="Proteomes" id="UP000499080"/>
    </source>
</evidence>